<proteinExistence type="predicted"/>
<accession>A0A6M3MG64</accession>
<evidence type="ECO:0000313" key="1">
    <source>
        <dbReference type="EMBL" id="QJB04326.1"/>
    </source>
</evidence>
<dbReference type="EMBL" id="MT143879">
    <property type="protein sequence ID" value="QJB04326.1"/>
    <property type="molecule type" value="Genomic_DNA"/>
</dbReference>
<dbReference type="AlphaFoldDB" id="A0A6M3MG64"/>
<sequence>MAEEDAIFVASRVSDLPTPYVPAFKVPCSVCGEDVWISEDMEKYWSQMKIFCTVCALKLTSESEGPHKIEIVPENIRGIIKYFFRGEKVDE</sequence>
<gene>
    <name evidence="1" type="ORF">MM171B00346_0038</name>
</gene>
<reference evidence="1" key="1">
    <citation type="submission" date="2020-03" db="EMBL/GenBank/DDBJ databases">
        <title>The deep terrestrial virosphere.</title>
        <authorList>
            <person name="Holmfeldt K."/>
            <person name="Nilsson E."/>
            <person name="Simone D."/>
            <person name="Lopez-Fernandez M."/>
            <person name="Wu X."/>
            <person name="de Brujin I."/>
            <person name="Lundin D."/>
            <person name="Andersson A."/>
            <person name="Bertilsson S."/>
            <person name="Dopson M."/>
        </authorList>
    </citation>
    <scope>NUCLEOTIDE SEQUENCE</scope>
    <source>
        <strain evidence="1">MM171B00346</strain>
    </source>
</reference>
<protein>
    <submittedName>
        <fullName evidence="1">Uncharacterized protein</fullName>
    </submittedName>
</protein>
<organism evidence="1">
    <name type="scientific">viral metagenome</name>
    <dbReference type="NCBI Taxonomy" id="1070528"/>
    <lineage>
        <taxon>unclassified sequences</taxon>
        <taxon>metagenomes</taxon>
        <taxon>organismal metagenomes</taxon>
    </lineage>
</organism>
<name>A0A6M3MG64_9ZZZZ</name>